<name>A0AAW3A168_9TRYP</name>
<comment type="caution">
    <text evidence="2">The sequence shown here is derived from an EMBL/GenBank/DDBJ whole genome shotgun (WGS) entry which is preliminary data.</text>
</comment>
<dbReference type="Proteomes" id="UP001500131">
    <property type="component" value="Unassembled WGS sequence"/>
</dbReference>
<feature type="compositionally biased region" description="Basic residues" evidence="1">
    <location>
        <begin position="1178"/>
        <end position="1187"/>
    </location>
</feature>
<protein>
    <submittedName>
        <fullName evidence="2">Uncharacterized protein</fullName>
    </submittedName>
</protein>
<feature type="region of interest" description="Disordered" evidence="1">
    <location>
        <begin position="1102"/>
        <end position="1269"/>
    </location>
</feature>
<evidence type="ECO:0000313" key="3">
    <source>
        <dbReference type="Proteomes" id="UP001500131"/>
    </source>
</evidence>
<sequence length="1269" mass="133417">MQQVVGIPTHSLAPAKGPAIAAGASMTGQGAPTPFDHQQQGMSLAKGQHAGPDPSGMPARYLSAHQAETQPVERANYDTNTNKPTYAKRVRHGEAFTSVAAEGVQHSERPVLGASDPQRVNSNLPSECPMLTHAVGDQTRYAFNVDRSSFAHDAYRSGVLRTGSFRGGVPGSMMMGRMGSMYGMGGLMGSMYGMGSTYGMNMSRPASLLGSMYGSQYGMGSMGSLYGMGGLKSRMGSIYSMGMPMGSAMGPMGVMGCPVGSMYSTNPGSQFGPNGFSSAYGDHFQNDMGNSQYNGARGFGMSDLGSSYQLRPGYGPTGMNGMGEATGPNGPASTSAFSPNLVERPSALFSGAAAAAPPQVPPETNRSHGAPLPVATPADGAEGQHGERKSGVATLLVISAAANPATTVMLSSNPPVAMAADELLRTGPDAQATADAIKRNTHCQGVYNSVNAGHNTALLLATDGTTESRLMAAEVVKQVLAEALSVTAKAAASHGELGYYDARVSACALHSATEVIDCVEGGAVTNLEVGSHPVFGPAFMNVGVVTVRNMAMGMPQVDAAITAACGKPDAKVVVIEAIVKQVRPAQKSDSPIDVLLSSILFLISNVTMGQQSFFEAFCNDANLPPALIKGCIGGACRTVAVLCLPKCADPSTATEALASLNAIRNSPNSTPRSGNLVRFIAFATGENDKLRQKPNVDAAVLEKVDAMLTHGRAMLQDPRNTVPVAYPNSSQRTLSHTLNTPQLSSRDLNAHATEKGRDASNPIRVVAMASPQVRNKLPLTFSVGPDGRSIVDAASGTKASALEVVTRSPEDWRSTTSEQVKEVQTLFQNGNNTAIVGTVSPNEVNVLSKQPLWLSYKHMVSSLLSVATQKYKYAEVSLSVALLGGNELLADLLVSMDSATTTAQTPQKLSVAYSPLFGPTVYKATIIKQPTPLQLESTINSALYHVPAIIKQHPNKKMVIVASAVMKGVTTTDVYTSSMLAASAMDPTVFTDILDKAPDVPHELFEYAFGGPCCTLFLADIIQGDANVGKVVELMNRLNAMQNRSVRTCSVRKFIAFAEESLRKADAKAAAAKSETEREAIMRSKKSMEVFHTEYKALIADPEHHDPKTYRRSGGGIGSSGYGAATTTTRFTPGASKTRSLATPGTGGALVDNSRRSADSSEKNSEQSKKADDTRSSGSRHRSGHHSGSKDGEKRPHFRSSTSADVKSSGSRHSSGHRRTSTDGRRRHHSSGRASADSESSGSRHSSGSKRSSSSSSHKHHHRSSKGQK</sequence>
<feature type="compositionally biased region" description="Low complexity" evidence="1">
    <location>
        <begin position="1232"/>
        <end position="1256"/>
    </location>
</feature>
<evidence type="ECO:0000256" key="1">
    <source>
        <dbReference type="SAM" id="MobiDB-lite"/>
    </source>
</evidence>
<dbReference type="PANTHER" id="PTHR35615:SF7">
    <property type="entry name" value="PRESENT IN THE OUTER MITOCHONDRIAL MEMBRANE PROTEOME 22"/>
    <property type="match status" value="1"/>
</dbReference>
<keyword evidence="3" id="KW-1185">Reference proteome</keyword>
<feature type="region of interest" description="Disordered" evidence="1">
    <location>
        <begin position="23"/>
        <end position="54"/>
    </location>
</feature>
<gene>
    <name evidence="2" type="ORF">Q4I31_007210</name>
</gene>
<feature type="compositionally biased region" description="Polar residues" evidence="1">
    <location>
        <begin position="26"/>
        <end position="42"/>
    </location>
</feature>
<feature type="compositionally biased region" description="Basic residues" evidence="1">
    <location>
        <begin position="1257"/>
        <end position="1269"/>
    </location>
</feature>
<proteinExistence type="predicted"/>
<feature type="region of interest" description="Disordered" evidence="1">
    <location>
        <begin position="353"/>
        <end position="389"/>
    </location>
</feature>
<feature type="region of interest" description="Disordered" evidence="1">
    <location>
        <begin position="313"/>
        <end position="339"/>
    </location>
</feature>
<dbReference type="EMBL" id="JBAMZK010000035">
    <property type="protein sequence ID" value="KAL0495960.1"/>
    <property type="molecule type" value="Genomic_DNA"/>
</dbReference>
<organism evidence="2 3">
    <name type="scientific">Leishmania lindenbergi</name>
    <dbReference type="NCBI Taxonomy" id="651832"/>
    <lineage>
        <taxon>Eukaryota</taxon>
        <taxon>Discoba</taxon>
        <taxon>Euglenozoa</taxon>
        <taxon>Kinetoplastea</taxon>
        <taxon>Metakinetoplastina</taxon>
        <taxon>Trypanosomatida</taxon>
        <taxon>Trypanosomatidae</taxon>
        <taxon>Leishmaniinae</taxon>
        <taxon>Leishmania</taxon>
    </lineage>
</organism>
<evidence type="ECO:0000313" key="2">
    <source>
        <dbReference type="EMBL" id="KAL0495960.1"/>
    </source>
</evidence>
<dbReference type="AlphaFoldDB" id="A0AAW3A168"/>
<dbReference type="PANTHER" id="PTHR35615">
    <property type="entry name" value="PRESENT IN THE OUTER MITOCHONDRIAL MEMBRANE PROTEOME 22-RELATED"/>
    <property type="match status" value="1"/>
</dbReference>
<feature type="compositionally biased region" description="Basic and acidic residues" evidence="1">
    <location>
        <begin position="1153"/>
        <end position="1175"/>
    </location>
</feature>
<reference evidence="2 3" key="1">
    <citation type="submission" date="2024-02" db="EMBL/GenBank/DDBJ databases">
        <title>FIRST GENOME SEQUENCES OF Leishmania (Viannia) shawi, Leishmania (Viannia) lindenbergi AND Leishmania (Viannia) utingensis.</title>
        <authorList>
            <person name="Resadore F."/>
            <person name="Custodio M.G.F."/>
            <person name="Boite M.C."/>
            <person name="Cupolillo E."/>
            <person name="Ferreira G.E.M."/>
        </authorList>
    </citation>
    <scope>NUCLEOTIDE SEQUENCE [LARGE SCALE GENOMIC DNA]</scope>
    <source>
        <strain evidence="2 3">MHOM/BR/1966/M15733</strain>
    </source>
</reference>
<accession>A0AAW3A168</accession>
<feature type="compositionally biased region" description="Basic residues" evidence="1">
    <location>
        <begin position="1214"/>
        <end position="1231"/>
    </location>
</feature>